<reference evidence="4 5" key="1">
    <citation type="journal article" date="2015" name="Nature">
        <title>rRNA introns, odd ribosomes, and small enigmatic genomes across a large radiation of phyla.</title>
        <authorList>
            <person name="Brown C.T."/>
            <person name="Hug L.A."/>
            <person name="Thomas B.C."/>
            <person name="Sharon I."/>
            <person name="Castelle C.J."/>
            <person name="Singh A."/>
            <person name="Wilkins M.J."/>
            <person name="Williams K.H."/>
            <person name="Banfield J.F."/>
        </authorList>
    </citation>
    <scope>NUCLEOTIDE SEQUENCE [LARGE SCALE GENOMIC DNA]</scope>
</reference>
<dbReference type="PANTHER" id="PTHR46401">
    <property type="entry name" value="GLYCOSYLTRANSFERASE WBBK-RELATED"/>
    <property type="match status" value="1"/>
</dbReference>
<dbReference type="Proteomes" id="UP000034471">
    <property type="component" value="Unassembled WGS sequence"/>
</dbReference>
<dbReference type="PANTHER" id="PTHR46401:SF2">
    <property type="entry name" value="GLYCOSYLTRANSFERASE WBBK-RELATED"/>
    <property type="match status" value="1"/>
</dbReference>
<feature type="domain" description="Glycosyltransferase subfamily 4-like N-terminal" evidence="3">
    <location>
        <begin position="15"/>
        <end position="179"/>
    </location>
</feature>
<gene>
    <name evidence="4" type="ORF">US54_C0012G0034</name>
</gene>
<dbReference type="SUPFAM" id="SSF53756">
    <property type="entry name" value="UDP-Glycosyltransferase/glycogen phosphorylase"/>
    <property type="match status" value="1"/>
</dbReference>
<name>A0A0G0H859_9BACT</name>
<dbReference type="InterPro" id="IPR028098">
    <property type="entry name" value="Glyco_trans_4-like_N"/>
</dbReference>
<dbReference type="Pfam" id="PF00534">
    <property type="entry name" value="Glycos_transf_1"/>
    <property type="match status" value="1"/>
</dbReference>
<dbReference type="Pfam" id="PF13439">
    <property type="entry name" value="Glyco_transf_4"/>
    <property type="match status" value="1"/>
</dbReference>
<sequence>MKKIGIDARLYFQTGVGTYLRNLLHYLPKILPNFIQIFVYVLSKDLEHIDFSESHFVIRGVDAPWHTLKEQIVFYRALMQDQLDLMHFTYFSYPILYKQPFIATIHDVTPFLYKTGKASTHNPFVYEMKHLAFAHVLGAQVKHAKKIITPTVWVKNQIIEMYGRQYADTIQSIPEGVSFEFMQATENSSLKSKFVKPFFLYVGNFYPHKNVERLIKAYKIYSHLDGAKKQEDQLRLILVGPDNMFAQKLKEKVEHEKIEGVQFIHDSTIKDLIFFYKHAQALINPSLSEGFGLPLLEATYFGCPVIASDIPVFHEILDDQYISFDPENIGDIVEKLRVASCELRVANNKLKTIVDRFSFEKMTKNVVQLYNNECE</sequence>
<dbReference type="EMBL" id="LBTJ01000012">
    <property type="protein sequence ID" value="KKQ38337.1"/>
    <property type="molecule type" value="Genomic_DNA"/>
</dbReference>
<protein>
    <submittedName>
        <fullName evidence="4">Glycosyl transferase group 1</fullName>
    </submittedName>
</protein>
<dbReference type="GO" id="GO:0009103">
    <property type="term" value="P:lipopolysaccharide biosynthetic process"/>
    <property type="evidence" value="ECO:0007669"/>
    <property type="project" value="TreeGrafter"/>
</dbReference>
<evidence type="ECO:0000313" key="5">
    <source>
        <dbReference type="Proteomes" id="UP000034471"/>
    </source>
</evidence>
<evidence type="ECO:0000259" key="3">
    <source>
        <dbReference type="Pfam" id="PF13439"/>
    </source>
</evidence>
<dbReference type="PATRIC" id="fig|1618481.3.peg.359"/>
<accession>A0A0G0H859</accession>
<dbReference type="GO" id="GO:0016757">
    <property type="term" value="F:glycosyltransferase activity"/>
    <property type="evidence" value="ECO:0007669"/>
    <property type="project" value="InterPro"/>
</dbReference>
<keyword evidence="1 4" id="KW-0808">Transferase</keyword>
<dbReference type="CDD" id="cd03809">
    <property type="entry name" value="GT4_MtfB-like"/>
    <property type="match status" value="1"/>
</dbReference>
<dbReference type="STRING" id="1618481.US54_C0012G0034"/>
<dbReference type="InterPro" id="IPR001296">
    <property type="entry name" value="Glyco_trans_1"/>
</dbReference>
<dbReference type="Gene3D" id="3.40.50.2000">
    <property type="entry name" value="Glycogen Phosphorylase B"/>
    <property type="match status" value="2"/>
</dbReference>
<evidence type="ECO:0000259" key="2">
    <source>
        <dbReference type="Pfam" id="PF00534"/>
    </source>
</evidence>
<proteinExistence type="predicted"/>
<dbReference type="AlphaFoldDB" id="A0A0G0H859"/>
<evidence type="ECO:0000256" key="1">
    <source>
        <dbReference type="ARBA" id="ARBA00022679"/>
    </source>
</evidence>
<evidence type="ECO:0000313" key="4">
    <source>
        <dbReference type="EMBL" id="KKQ38337.1"/>
    </source>
</evidence>
<organism evidence="4 5">
    <name type="scientific">Candidatus Roizmanbacteria bacterium GW2011_GWA2_37_7</name>
    <dbReference type="NCBI Taxonomy" id="1618481"/>
    <lineage>
        <taxon>Bacteria</taxon>
        <taxon>Candidatus Roizmaniibacteriota</taxon>
    </lineage>
</organism>
<comment type="caution">
    <text evidence="4">The sequence shown here is derived from an EMBL/GenBank/DDBJ whole genome shotgun (WGS) entry which is preliminary data.</text>
</comment>
<feature type="domain" description="Glycosyl transferase family 1" evidence="2">
    <location>
        <begin position="196"/>
        <end position="337"/>
    </location>
</feature>